<dbReference type="SUPFAM" id="SSF49785">
    <property type="entry name" value="Galactose-binding domain-like"/>
    <property type="match status" value="1"/>
</dbReference>
<evidence type="ECO:0000256" key="1">
    <source>
        <dbReference type="ARBA" id="ARBA00007951"/>
    </source>
</evidence>
<dbReference type="InterPro" id="IPR057739">
    <property type="entry name" value="Glyco_hydro_29_N"/>
</dbReference>
<keyword evidence="4" id="KW-0378">Hydrolase</keyword>
<keyword evidence="3 6" id="KW-0732">Signal</keyword>
<dbReference type="PANTHER" id="PTHR10030:SF37">
    <property type="entry name" value="ALPHA-L-FUCOSIDASE-RELATED"/>
    <property type="match status" value="1"/>
</dbReference>
<proteinExistence type="inferred from homology"/>
<name>A0ABY7W1U0_9BACT</name>
<sequence>MMIVKKILLSLCLAAVLSLPAQANWNDAESTPIWRSLKFGIYLHNAWGGEAYTLTRYPDLTVPKSIDEVADDFDVDQFVKDIQSFDPEYIVFTAWHASMNPIFPNKAMDKWRGKGHTAKRDLMGEVIAALRPTGIKFVMYLHPSDGHDMSKEDQALLGWNESFDQGTNWKPGNYVKWNNFMNEVFDELCAKYGQDIVAFWVDGGWQRVDRERLKKTARKYNPKAEFVSGWDNAGWCRQFNQISPPDPAKGVPVSIPHDADTWPSLRNNANLLQGGCWWTTGGTAKVSPVGMLRYTVLQVSGNTGGGGIGWAAGNYTDGTWEPQVKEYLTMLGQLMKPIEESIKNTRPSTSYLTPQGTRIATLEHGIVATRSADDAYEYIHVLVPPIDANQGYQHFIELPVPEDYKKFTKAVMLRTGRAAKVTQTDKGLRIDIPWLDAWDPIDTVIKLTVKPGFGLVSREKAISMSGEDVPGWPRSGAVDGDRETGWSSQVAMDTKPWITVDLEDRVNMERVHLFSRVLKDKVGYCFPVDFTFSVSDDGKNFRDVLSIKDHKIEVNDDTAKDEKLLNGVISKTGRKLSADYPQYFKLPKGSVGRYLRITGDKLKDENRMQFTELEVFGSEQK</sequence>
<keyword evidence="5" id="KW-0326">Glycosidase</keyword>
<feature type="chain" id="PRO_5047234469" description="alpha-L-fucosidase" evidence="6">
    <location>
        <begin position="24"/>
        <end position="621"/>
    </location>
</feature>
<evidence type="ECO:0000256" key="5">
    <source>
        <dbReference type="ARBA" id="ARBA00023295"/>
    </source>
</evidence>
<feature type="signal peptide" evidence="6">
    <location>
        <begin position="1"/>
        <end position="23"/>
    </location>
</feature>
<dbReference type="RefSeq" id="WP_274154257.1">
    <property type="nucleotide sequence ID" value="NZ_CP117812.1"/>
</dbReference>
<evidence type="ECO:0000259" key="7">
    <source>
        <dbReference type="PROSITE" id="PS50022"/>
    </source>
</evidence>
<evidence type="ECO:0000313" key="8">
    <source>
        <dbReference type="EMBL" id="WDE99400.1"/>
    </source>
</evidence>
<gene>
    <name evidence="8" type="ORF">PQO03_16305</name>
</gene>
<dbReference type="Gene3D" id="2.60.120.260">
    <property type="entry name" value="Galactose-binding domain-like"/>
    <property type="match status" value="1"/>
</dbReference>
<dbReference type="Proteomes" id="UP001214250">
    <property type="component" value="Chromosome 2"/>
</dbReference>
<comment type="similarity">
    <text evidence="1">Belongs to the glycosyl hydrolase 29 family.</text>
</comment>
<evidence type="ECO:0000256" key="3">
    <source>
        <dbReference type="ARBA" id="ARBA00022729"/>
    </source>
</evidence>
<dbReference type="InterPro" id="IPR008979">
    <property type="entry name" value="Galactose-bd-like_sf"/>
</dbReference>
<dbReference type="InterPro" id="IPR000933">
    <property type="entry name" value="Glyco_hydro_29"/>
</dbReference>
<accession>A0ABY7W1U0</accession>
<evidence type="ECO:0000256" key="2">
    <source>
        <dbReference type="ARBA" id="ARBA00012662"/>
    </source>
</evidence>
<reference evidence="8 9" key="1">
    <citation type="submission" date="2023-02" db="EMBL/GenBank/DDBJ databases">
        <title>Genome sequence of Lentisphaera profundi SAORIC-696.</title>
        <authorList>
            <person name="Kim e."/>
            <person name="Cho J.-C."/>
            <person name="Choi A."/>
            <person name="Kang I."/>
        </authorList>
    </citation>
    <scope>NUCLEOTIDE SEQUENCE [LARGE SCALE GENOMIC DNA]</scope>
    <source>
        <strain evidence="8 9">SAORIC-696</strain>
    </source>
</reference>
<dbReference type="Pfam" id="PF01120">
    <property type="entry name" value="Alpha_L_fucos"/>
    <property type="match status" value="1"/>
</dbReference>
<dbReference type="PANTHER" id="PTHR10030">
    <property type="entry name" value="ALPHA-L-FUCOSIDASE"/>
    <property type="match status" value="1"/>
</dbReference>
<evidence type="ECO:0000256" key="4">
    <source>
        <dbReference type="ARBA" id="ARBA00022801"/>
    </source>
</evidence>
<protein>
    <recommendedName>
        <fullName evidence="2">alpha-L-fucosidase</fullName>
        <ecNumber evidence="2">3.2.1.51</ecNumber>
    </recommendedName>
</protein>
<dbReference type="SMART" id="SM00812">
    <property type="entry name" value="Alpha_L_fucos"/>
    <property type="match status" value="1"/>
</dbReference>
<dbReference type="EMBL" id="CP117812">
    <property type="protein sequence ID" value="WDE99400.1"/>
    <property type="molecule type" value="Genomic_DNA"/>
</dbReference>
<dbReference type="PROSITE" id="PS50022">
    <property type="entry name" value="FA58C_3"/>
    <property type="match status" value="1"/>
</dbReference>
<dbReference type="InterPro" id="IPR017853">
    <property type="entry name" value="GH"/>
</dbReference>
<feature type="domain" description="F5/8 type C" evidence="7">
    <location>
        <begin position="448"/>
        <end position="618"/>
    </location>
</feature>
<organism evidence="8 9">
    <name type="scientific">Lentisphaera profundi</name>
    <dbReference type="NCBI Taxonomy" id="1658616"/>
    <lineage>
        <taxon>Bacteria</taxon>
        <taxon>Pseudomonadati</taxon>
        <taxon>Lentisphaerota</taxon>
        <taxon>Lentisphaeria</taxon>
        <taxon>Lentisphaerales</taxon>
        <taxon>Lentisphaeraceae</taxon>
        <taxon>Lentisphaera</taxon>
    </lineage>
</organism>
<dbReference type="InterPro" id="IPR000421">
    <property type="entry name" value="FA58C"/>
</dbReference>
<evidence type="ECO:0000256" key="6">
    <source>
        <dbReference type="SAM" id="SignalP"/>
    </source>
</evidence>
<evidence type="ECO:0000313" key="9">
    <source>
        <dbReference type="Proteomes" id="UP001214250"/>
    </source>
</evidence>
<dbReference type="EC" id="3.2.1.51" evidence="2"/>
<keyword evidence="9" id="KW-1185">Reference proteome</keyword>
<dbReference type="SUPFAM" id="SSF51445">
    <property type="entry name" value="(Trans)glycosidases"/>
    <property type="match status" value="1"/>
</dbReference>
<dbReference type="Gene3D" id="3.20.20.80">
    <property type="entry name" value="Glycosidases"/>
    <property type="match status" value="1"/>
</dbReference>
<dbReference type="Pfam" id="PF00754">
    <property type="entry name" value="F5_F8_type_C"/>
    <property type="match status" value="1"/>
</dbReference>